<dbReference type="EMBL" id="KN840465">
    <property type="protein sequence ID" value="KIP09542.1"/>
    <property type="molecule type" value="Genomic_DNA"/>
</dbReference>
<dbReference type="GO" id="GO:0016788">
    <property type="term" value="F:hydrolase activity, acting on ester bonds"/>
    <property type="evidence" value="ECO:0007669"/>
    <property type="project" value="InterPro"/>
</dbReference>
<evidence type="ECO:0000313" key="1">
    <source>
        <dbReference type="EMBL" id="KIP09542.1"/>
    </source>
</evidence>
<dbReference type="AlphaFoldDB" id="A0A0C3SAV6"/>
<dbReference type="InterPro" id="IPR001087">
    <property type="entry name" value="GDSL"/>
</dbReference>
<proteinExistence type="predicted"/>
<gene>
    <name evidence="1" type="ORF">PHLGIDRAFT_102784</name>
</gene>
<name>A0A0C3SAV6_PHLG1</name>
<dbReference type="Pfam" id="PF00657">
    <property type="entry name" value="Lipase_GDSL"/>
    <property type="match status" value="1"/>
</dbReference>
<accession>A0A0C3SAV6</accession>
<dbReference type="OrthoDB" id="1600564at2759"/>
<dbReference type="HOGENOM" id="CLU_015101_4_1_1"/>
<dbReference type="InterPro" id="IPR036514">
    <property type="entry name" value="SGNH_hydro_sf"/>
</dbReference>
<keyword evidence="2" id="KW-1185">Reference proteome</keyword>
<reference evidence="1 2" key="1">
    <citation type="journal article" date="2014" name="PLoS Genet.">
        <title>Analysis of the Phlebiopsis gigantea genome, transcriptome and secretome provides insight into its pioneer colonization strategies of wood.</title>
        <authorList>
            <person name="Hori C."/>
            <person name="Ishida T."/>
            <person name="Igarashi K."/>
            <person name="Samejima M."/>
            <person name="Suzuki H."/>
            <person name="Master E."/>
            <person name="Ferreira P."/>
            <person name="Ruiz-Duenas F.J."/>
            <person name="Held B."/>
            <person name="Canessa P."/>
            <person name="Larrondo L.F."/>
            <person name="Schmoll M."/>
            <person name="Druzhinina I.S."/>
            <person name="Kubicek C.P."/>
            <person name="Gaskell J.A."/>
            <person name="Kersten P."/>
            <person name="St John F."/>
            <person name="Glasner J."/>
            <person name="Sabat G."/>
            <person name="Splinter BonDurant S."/>
            <person name="Syed K."/>
            <person name="Yadav J."/>
            <person name="Mgbeahuruike A.C."/>
            <person name="Kovalchuk A."/>
            <person name="Asiegbu F.O."/>
            <person name="Lackner G."/>
            <person name="Hoffmeister D."/>
            <person name="Rencoret J."/>
            <person name="Gutierrez A."/>
            <person name="Sun H."/>
            <person name="Lindquist E."/>
            <person name="Barry K."/>
            <person name="Riley R."/>
            <person name="Grigoriev I.V."/>
            <person name="Henrissat B."/>
            <person name="Kues U."/>
            <person name="Berka R.M."/>
            <person name="Martinez A.T."/>
            <person name="Covert S.F."/>
            <person name="Blanchette R.A."/>
            <person name="Cullen D."/>
        </authorList>
    </citation>
    <scope>NUCLEOTIDE SEQUENCE [LARGE SCALE GENOMIC DNA]</scope>
    <source>
        <strain evidence="1 2">11061_1 CR5-6</strain>
    </source>
</reference>
<protein>
    <submittedName>
        <fullName evidence="1">Carbohydrate esterase family 16 protein</fullName>
    </submittedName>
</protein>
<sequence>MDERTSTYSSQVIHVGPLWPGISGIKNLFIFGASYCDVRYDFNTSPLPTKREPLGVAFPGRTYAESGQPNWVGHLVTRLKGETPLLVYDFAHGGDTTDGVERQIKDQYIPAIADEPRTSFLRNILSRSQHGISWSASDTLFSIWVGINDCGYLGVEGVPAQIIKLFALIELLYEKGSRNFMLIDVPPMQRSPAMKIPKPGRHSFEEWNDLLRVHASRFAQDHYDATVIVYSSWETFSRVLDSPVHYGFNAGDEKKKGGSIWVDHIHPTSKMHDEVAKDVVALLKGAMRFDVN</sequence>
<evidence type="ECO:0000313" key="2">
    <source>
        <dbReference type="Proteomes" id="UP000053257"/>
    </source>
</evidence>
<dbReference type="Proteomes" id="UP000053257">
    <property type="component" value="Unassembled WGS sequence"/>
</dbReference>
<dbReference type="STRING" id="745531.A0A0C3SAV6"/>
<organism evidence="1 2">
    <name type="scientific">Phlebiopsis gigantea (strain 11061_1 CR5-6)</name>
    <name type="common">White-rot fungus</name>
    <name type="synonym">Peniophora gigantea</name>
    <dbReference type="NCBI Taxonomy" id="745531"/>
    <lineage>
        <taxon>Eukaryota</taxon>
        <taxon>Fungi</taxon>
        <taxon>Dikarya</taxon>
        <taxon>Basidiomycota</taxon>
        <taxon>Agaricomycotina</taxon>
        <taxon>Agaricomycetes</taxon>
        <taxon>Polyporales</taxon>
        <taxon>Phanerochaetaceae</taxon>
        <taxon>Phlebiopsis</taxon>
    </lineage>
</organism>
<dbReference type="SUPFAM" id="SSF52266">
    <property type="entry name" value="SGNH hydrolase"/>
    <property type="match status" value="1"/>
</dbReference>
<dbReference type="Gene3D" id="3.40.50.1110">
    <property type="entry name" value="SGNH hydrolase"/>
    <property type="match status" value="1"/>
</dbReference>